<comment type="cofactor">
    <cofactor evidence="1">
        <name>L-ascorbate</name>
        <dbReference type="ChEBI" id="CHEBI:38290"/>
    </cofactor>
</comment>
<keyword evidence="3" id="KW-0847">Vitamin C</keyword>
<evidence type="ECO:0000313" key="8">
    <source>
        <dbReference type="EMBL" id="CAB3247911.1"/>
    </source>
</evidence>
<evidence type="ECO:0000256" key="6">
    <source>
        <dbReference type="ARBA" id="ARBA00023004"/>
    </source>
</evidence>
<keyword evidence="2" id="KW-0479">Metal-binding</keyword>
<evidence type="ECO:0000256" key="5">
    <source>
        <dbReference type="ARBA" id="ARBA00023002"/>
    </source>
</evidence>
<evidence type="ECO:0000313" key="9">
    <source>
        <dbReference type="Proteomes" id="UP000494256"/>
    </source>
</evidence>
<sequence length="360" mass="40967">MTAGDCFELGRILYKESSYDNIKYAREFLVEAYRKYNENEMYYPFNEVDIIEYISMACSKMGDIESALHWTKVILEIDPEHSQAMEIIAYFQRTLATEKKLIESGGQVNSDEEQVNFTVLQATYKALCRGNMDIPAEVSNRLTCHYISKNHPFLKIAPFKVEMMYLNPDIVFFHDVLSNDEIEAIKKMASLKFTRITEQSFTASDQTFSYDHERNISVWFHDAESDTIARVSRRVTHMTGLNVGTVQNLNIFKYGFGEDYIPHYDFNNMSNVALGGATVFPALGLSVFPTKGGAVFWLNVHTSGEGDFATLHADCPIVHGSKWVASKWVCECDQDILGPSCSDRENPIHKLSRSTSLVLR</sequence>
<dbReference type="GO" id="GO:0004656">
    <property type="term" value="F:procollagen-proline 4-dioxygenase activity"/>
    <property type="evidence" value="ECO:0007669"/>
    <property type="project" value="TreeGrafter"/>
</dbReference>
<comment type="caution">
    <text evidence="8">The sequence shown here is derived from an EMBL/GenBank/DDBJ whole genome shotgun (WGS) entry which is preliminary data.</text>
</comment>
<evidence type="ECO:0000256" key="1">
    <source>
        <dbReference type="ARBA" id="ARBA00001961"/>
    </source>
</evidence>
<accession>A0A8S1AJG4</accession>
<evidence type="ECO:0000256" key="2">
    <source>
        <dbReference type="ARBA" id="ARBA00022723"/>
    </source>
</evidence>
<organism evidence="8 9">
    <name type="scientific">Arctia plantaginis</name>
    <name type="common">Wood tiger moth</name>
    <name type="synonym">Phalaena plantaginis</name>
    <dbReference type="NCBI Taxonomy" id="874455"/>
    <lineage>
        <taxon>Eukaryota</taxon>
        <taxon>Metazoa</taxon>
        <taxon>Ecdysozoa</taxon>
        <taxon>Arthropoda</taxon>
        <taxon>Hexapoda</taxon>
        <taxon>Insecta</taxon>
        <taxon>Pterygota</taxon>
        <taxon>Neoptera</taxon>
        <taxon>Endopterygota</taxon>
        <taxon>Lepidoptera</taxon>
        <taxon>Glossata</taxon>
        <taxon>Ditrysia</taxon>
        <taxon>Noctuoidea</taxon>
        <taxon>Erebidae</taxon>
        <taxon>Arctiinae</taxon>
        <taxon>Arctia</taxon>
    </lineage>
</organism>
<dbReference type="SMART" id="SM00702">
    <property type="entry name" value="P4Hc"/>
    <property type="match status" value="1"/>
</dbReference>
<dbReference type="InterPro" id="IPR059068">
    <property type="entry name" value="TPR_P4H"/>
</dbReference>
<dbReference type="Pfam" id="PF23558">
    <property type="entry name" value="TPR_P4H"/>
    <property type="match status" value="1"/>
</dbReference>
<protein>
    <recommendedName>
        <fullName evidence="7">Prolyl 4-hydroxylase alpha subunit domain-containing protein</fullName>
    </recommendedName>
</protein>
<proteinExistence type="predicted"/>
<dbReference type="EMBL" id="CADEBD010000337">
    <property type="protein sequence ID" value="CAB3247911.1"/>
    <property type="molecule type" value="Genomic_DNA"/>
</dbReference>
<dbReference type="PANTHER" id="PTHR10869:SF244">
    <property type="entry name" value="PROLYL 4-HYDROXYLASE SUBUNIT ALPHA-2"/>
    <property type="match status" value="1"/>
</dbReference>
<dbReference type="SUPFAM" id="SSF48452">
    <property type="entry name" value="TPR-like"/>
    <property type="match status" value="1"/>
</dbReference>
<keyword evidence="6" id="KW-0408">Iron</keyword>
<name>A0A8S1AJG4_ARCPL</name>
<feature type="domain" description="Prolyl 4-hydroxylase alpha subunit" evidence="7">
    <location>
        <begin position="168"/>
        <end position="330"/>
    </location>
</feature>
<dbReference type="GO" id="GO:0031418">
    <property type="term" value="F:L-ascorbic acid binding"/>
    <property type="evidence" value="ECO:0007669"/>
    <property type="project" value="UniProtKB-KW"/>
</dbReference>
<evidence type="ECO:0000259" key="7">
    <source>
        <dbReference type="SMART" id="SM00702"/>
    </source>
</evidence>
<dbReference type="GO" id="GO:0005783">
    <property type="term" value="C:endoplasmic reticulum"/>
    <property type="evidence" value="ECO:0007669"/>
    <property type="project" value="TreeGrafter"/>
</dbReference>
<dbReference type="InterPro" id="IPR006620">
    <property type="entry name" value="Pro_4_hyd_alph"/>
</dbReference>
<dbReference type="InterPro" id="IPR045054">
    <property type="entry name" value="P4HA-like"/>
</dbReference>
<dbReference type="OrthoDB" id="274726at2759"/>
<keyword evidence="4" id="KW-0223">Dioxygenase</keyword>
<dbReference type="Gene3D" id="2.60.120.620">
    <property type="entry name" value="q2cbj1_9rhob like domain"/>
    <property type="match status" value="1"/>
</dbReference>
<dbReference type="Proteomes" id="UP000494256">
    <property type="component" value="Unassembled WGS sequence"/>
</dbReference>
<evidence type="ECO:0000256" key="3">
    <source>
        <dbReference type="ARBA" id="ARBA00022896"/>
    </source>
</evidence>
<dbReference type="Gene3D" id="1.25.40.10">
    <property type="entry name" value="Tetratricopeptide repeat domain"/>
    <property type="match status" value="1"/>
</dbReference>
<gene>
    <name evidence="8" type="ORF">APLA_LOCUS12206</name>
</gene>
<dbReference type="PANTHER" id="PTHR10869">
    <property type="entry name" value="PROLYL 4-HYDROXYLASE ALPHA SUBUNIT"/>
    <property type="match status" value="1"/>
</dbReference>
<reference evidence="8 9" key="1">
    <citation type="submission" date="2020-04" db="EMBL/GenBank/DDBJ databases">
        <authorList>
            <person name="Wallbank WR R."/>
            <person name="Pardo Diaz C."/>
            <person name="Kozak K."/>
            <person name="Martin S."/>
            <person name="Jiggins C."/>
            <person name="Moest M."/>
            <person name="Warren A I."/>
            <person name="Byers J.R.P. K."/>
            <person name="Montejo-Kovacevich G."/>
            <person name="Yen C E."/>
        </authorList>
    </citation>
    <scope>NUCLEOTIDE SEQUENCE [LARGE SCALE GENOMIC DNA]</scope>
</reference>
<dbReference type="AlphaFoldDB" id="A0A8S1AJG4"/>
<dbReference type="InterPro" id="IPR011990">
    <property type="entry name" value="TPR-like_helical_dom_sf"/>
</dbReference>
<evidence type="ECO:0000256" key="4">
    <source>
        <dbReference type="ARBA" id="ARBA00022964"/>
    </source>
</evidence>
<keyword evidence="5" id="KW-0560">Oxidoreductase</keyword>
<dbReference type="GO" id="GO:0005506">
    <property type="term" value="F:iron ion binding"/>
    <property type="evidence" value="ECO:0007669"/>
    <property type="project" value="InterPro"/>
</dbReference>